<comment type="caution">
    <text evidence="1">The sequence shown here is derived from an EMBL/GenBank/DDBJ whole genome shotgun (WGS) entry which is preliminary data.</text>
</comment>
<protein>
    <submittedName>
        <fullName evidence="1">Uncharacterized protein</fullName>
    </submittedName>
</protein>
<accession>A0A7W5FMV7</accession>
<reference evidence="1 2" key="1">
    <citation type="submission" date="2020-08" db="EMBL/GenBank/DDBJ databases">
        <title>Genomic Encyclopedia of Type Strains, Phase III (KMG-III): the genomes of soil and plant-associated and newly described type strains.</title>
        <authorList>
            <person name="Whitman W."/>
        </authorList>
    </citation>
    <scope>NUCLEOTIDE SEQUENCE [LARGE SCALE GENOMIC DNA]</scope>
    <source>
        <strain evidence="1 2">CECT 5862</strain>
    </source>
</reference>
<dbReference type="RefSeq" id="WP_183600540.1">
    <property type="nucleotide sequence ID" value="NZ_JACHXK010000005.1"/>
</dbReference>
<dbReference type="EMBL" id="JACHXK010000005">
    <property type="protein sequence ID" value="MBB3110635.1"/>
    <property type="molecule type" value="Genomic_DNA"/>
</dbReference>
<organism evidence="1 2">
    <name type="scientific">Paenibacillus phyllosphaerae</name>
    <dbReference type="NCBI Taxonomy" id="274593"/>
    <lineage>
        <taxon>Bacteria</taxon>
        <taxon>Bacillati</taxon>
        <taxon>Bacillota</taxon>
        <taxon>Bacilli</taxon>
        <taxon>Bacillales</taxon>
        <taxon>Paenibacillaceae</taxon>
        <taxon>Paenibacillus</taxon>
    </lineage>
</organism>
<dbReference type="AlphaFoldDB" id="A0A7W5FMV7"/>
<sequence>MIVFDVIVEGAVKETLKPAKQQLKEIAAFMKSESVRLIRTYGSEVQIKRRMLYK</sequence>
<keyword evidence="2" id="KW-1185">Reference proteome</keyword>
<proteinExistence type="predicted"/>
<dbReference type="Proteomes" id="UP000570361">
    <property type="component" value="Unassembled WGS sequence"/>
</dbReference>
<evidence type="ECO:0000313" key="2">
    <source>
        <dbReference type="Proteomes" id="UP000570361"/>
    </source>
</evidence>
<evidence type="ECO:0000313" key="1">
    <source>
        <dbReference type="EMBL" id="MBB3110635.1"/>
    </source>
</evidence>
<gene>
    <name evidence="1" type="ORF">FHS18_002702</name>
</gene>
<name>A0A7W5FMV7_9BACL</name>